<name>C6XLP6_HIRBI</name>
<keyword evidence="3" id="KW-1185">Reference proteome</keyword>
<evidence type="ECO:0000313" key="3">
    <source>
        <dbReference type="Proteomes" id="UP000002745"/>
    </source>
</evidence>
<protein>
    <submittedName>
        <fullName evidence="2">Uncharacterized protein</fullName>
    </submittedName>
</protein>
<evidence type="ECO:0000256" key="1">
    <source>
        <dbReference type="SAM" id="Phobius"/>
    </source>
</evidence>
<accession>C6XLP6</accession>
<reference evidence="3" key="1">
    <citation type="journal article" date="2011" name="J. Bacteriol.">
        <title>Genome sequences of eight morphologically diverse alphaproteobacteria.</title>
        <authorList>
            <consortium name="US DOE Joint Genome Institute"/>
            <person name="Brown P.J."/>
            <person name="Kysela D.T."/>
            <person name="Buechlein A."/>
            <person name="Hemmerich C."/>
            <person name="Brun Y.V."/>
        </authorList>
    </citation>
    <scope>NUCLEOTIDE SEQUENCE [LARGE SCALE GENOMIC DNA]</scope>
    <source>
        <strain evidence="3">ATCC 49814 / DSM 5838 / IFAM 1418</strain>
    </source>
</reference>
<feature type="transmembrane region" description="Helical" evidence="1">
    <location>
        <begin position="27"/>
        <end position="47"/>
    </location>
</feature>
<keyword evidence="1" id="KW-0472">Membrane</keyword>
<dbReference type="HOGENOM" id="CLU_2046429_0_0_5"/>
<proteinExistence type="predicted"/>
<gene>
    <name evidence="2" type="ordered locus">Hbal_0250</name>
</gene>
<sequence length="120" mass="13098">MNIQDRGAQSVIANYRSFLRGIIVKKYLLGAVICIATALTSACNSGYESPTNSKVKAAISEWSDGAPLESINDLSCQDLGRGKFYCSFEVTYIGAKPEQMEKCFFSSASELTIRPNSSCY</sequence>
<organism evidence="2 3">
    <name type="scientific">Hirschia baltica (strain ATCC 49814 / DSM 5838 / IFAM 1418)</name>
    <dbReference type="NCBI Taxonomy" id="582402"/>
    <lineage>
        <taxon>Bacteria</taxon>
        <taxon>Pseudomonadati</taxon>
        <taxon>Pseudomonadota</taxon>
        <taxon>Alphaproteobacteria</taxon>
        <taxon>Hyphomonadales</taxon>
        <taxon>Hyphomonadaceae</taxon>
        <taxon>Hirschia</taxon>
    </lineage>
</organism>
<keyword evidence="1" id="KW-0812">Transmembrane</keyword>
<dbReference type="EMBL" id="CP001678">
    <property type="protein sequence ID" value="ACT57952.1"/>
    <property type="molecule type" value="Genomic_DNA"/>
</dbReference>
<evidence type="ECO:0000313" key="2">
    <source>
        <dbReference type="EMBL" id="ACT57952.1"/>
    </source>
</evidence>
<keyword evidence="1" id="KW-1133">Transmembrane helix</keyword>
<dbReference type="AlphaFoldDB" id="C6XLP6"/>
<dbReference type="STRING" id="582402.Hbal_0250"/>
<dbReference type="KEGG" id="hba:Hbal_0250"/>
<dbReference type="Proteomes" id="UP000002745">
    <property type="component" value="Chromosome"/>
</dbReference>